<dbReference type="Gramene" id="TuG1812G0400001800.01.T01">
    <property type="protein sequence ID" value="TuG1812G0400001800.01.T01"/>
    <property type="gene ID" value="TuG1812G0400001800.01"/>
</dbReference>
<reference evidence="2" key="2">
    <citation type="submission" date="2018-03" db="EMBL/GenBank/DDBJ databases">
        <title>The Triticum urartu genome reveals the dynamic nature of wheat genome evolution.</title>
        <authorList>
            <person name="Ling H."/>
            <person name="Ma B."/>
            <person name="Shi X."/>
            <person name="Liu H."/>
            <person name="Dong L."/>
            <person name="Sun H."/>
            <person name="Cao Y."/>
            <person name="Gao Q."/>
            <person name="Zheng S."/>
            <person name="Li Y."/>
            <person name="Yu Y."/>
            <person name="Du H."/>
            <person name="Qi M."/>
            <person name="Li Y."/>
            <person name="Yu H."/>
            <person name="Cui Y."/>
            <person name="Wang N."/>
            <person name="Chen C."/>
            <person name="Wu H."/>
            <person name="Zhao Y."/>
            <person name="Zhang J."/>
            <person name="Li Y."/>
            <person name="Zhou W."/>
            <person name="Zhang B."/>
            <person name="Hu W."/>
            <person name="Eijk M."/>
            <person name="Tang J."/>
            <person name="Witsenboer H."/>
            <person name="Zhao S."/>
            <person name="Li Z."/>
            <person name="Zhang A."/>
            <person name="Wang D."/>
            <person name="Liang C."/>
        </authorList>
    </citation>
    <scope>NUCLEOTIDE SEQUENCE [LARGE SCALE GENOMIC DNA]</scope>
    <source>
        <strain evidence="2">cv. G1812</strain>
    </source>
</reference>
<reference evidence="3" key="1">
    <citation type="journal article" date="2013" name="Nature">
        <title>Draft genome of the wheat A-genome progenitor Triticum urartu.</title>
        <authorList>
            <person name="Ling H.Q."/>
            <person name="Zhao S."/>
            <person name="Liu D."/>
            <person name="Wang J."/>
            <person name="Sun H."/>
            <person name="Zhang C."/>
            <person name="Fan H."/>
            <person name="Li D."/>
            <person name="Dong L."/>
            <person name="Tao Y."/>
            <person name="Gao C."/>
            <person name="Wu H."/>
            <person name="Li Y."/>
            <person name="Cui Y."/>
            <person name="Guo X."/>
            <person name="Zheng S."/>
            <person name="Wang B."/>
            <person name="Yu K."/>
            <person name="Liang Q."/>
            <person name="Yang W."/>
            <person name="Lou X."/>
            <person name="Chen J."/>
            <person name="Feng M."/>
            <person name="Jian J."/>
            <person name="Zhang X."/>
            <person name="Luo G."/>
            <person name="Jiang Y."/>
            <person name="Liu J."/>
            <person name="Wang Z."/>
            <person name="Sha Y."/>
            <person name="Zhang B."/>
            <person name="Wu H."/>
            <person name="Tang D."/>
            <person name="Shen Q."/>
            <person name="Xue P."/>
            <person name="Zou S."/>
            <person name="Wang X."/>
            <person name="Liu X."/>
            <person name="Wang F."/>
            <person name="Yang Y."/>
            <person name="An X."/>
            <person name="Dong Z."/>
            <person name="Zhang K."/>
            <person name="Zhang X."/>
            <person name="Luo M.C."/>
            <person name="Dvorak J."/>
            <person name="Tong Y."/>
            <person name="Wang J."/>
            <person name="Yang H."/>
            <person name="Li Z."/>
            <person name="Wang D."/>
            <person name="Zhang A."/>
            <person name="Wang J."/>
        </authorList>
    </citation>
    <scope>NUCLEOTIDE SEQUENCE</scope>
    <source>
        <strain evidence="3">cv. G1812</strain>
    </source>
</reference>
<evidence type="ECO:0000256" key="1">
    <source>
        <dbReference type="SAM" id="MobiDB-lite"/>
    </source>
</evidence>
<dbReference type="AlphaFoldDB" id="A0A8R7Q4X8"/>
<proteinExistence type="predicted"/>
<keyword evidence="3" id="KW-1185">Reference proteome</keyword>
<name>A0A8R7Q4X8_TRIUA</name>
<organism evidence="2 3">
    <name type="scientific">Triticum urartu</name>
    <name type="common">Red wild einkorn</name>
    <name type="synonym">Crithodium urartu</name>
    <dbReference type="NCBI Taxonomy" id="4572"/>
    <lineage>
        <taxon>Eukaryota</taxon>
        <taxon>Viridiplantae</taxon>
        <taxon>Streptophyta</taxon>
        <taxon>Embryophyta</taxon>
        <taxon>Tracheophyta</taxon>
        <taxon>Spermatophyta</taxon>
        <taxon>Magnoliopsida</taxon>
        <taxon>Liliopsida</taxon>
        <taxon>Poales</taxon>
        <taxon>Poaceae</taxon>
        <taxon>BOP clade</taxon>
        <taxon>Pooideae</taxon>
        <taxon>Triticodae</taxon>
        <taxon>Triticeae</taxon>
        <taxon>Triticinae</taxon>
        <taxon>Triticum</taxon>
    </lineage>
</organism>
<dbReference type="Proteomes" id="UP000015106">
    <property type="component" value="Chromosome 4"/>
</dbReference>
<sequence>MSLPAAPALNHPASEPCPTTPRHAPPHSDHPLELRRPGPTPEPWRQWRRLDKVPDLEVPEVTGCGSAGFGSPLGCRRRERIHLHPATSEGELQEVATVPWIQSRWTALVAGSNCPPATPTLVPSSSRPSSPSMARVSSRQCCGGNISPKGSFAVVESKVLLTDKFHRLCVSSRQCS</sequence>
<feature type="compositionally biased region" description="Basic and acidic residues" evidence="1">
    <location>
        <begin position="26"/>
        <end position="36"/>
    </location>
</feature>
<reference evidence="2" key="3">
    <citation type="submission" date="2022-06" db="UniProtKB">
        <authorList>
            <consortium name="EnsemblPlants"/>
        </authorList>
    </citation>
    <scope>IDENTIFICATION</scope>
</reference>
<evidence type="ECO:0000313" key="3">
    <source>
        <dbReference type="Proteomes" id="UP000015106"/>
    </source>
</evidence>
<accession>A0A8R7Q4X8</accession>
<protein>
    <submittedName>
        <fullName evidence="2">Uncharacterized protein</fullName>
    </submittedName>
</protein>
<evidence type="ECO:0000313" key="2">
    <source>
        <dbReference type="EnsemblPlants" id="TuG1812G0400001800.01.T01"/>
    </source>
</evidence>
<dbReference type="EnsemblPlants" id="TuG1812G0400001800.01.T01">
    <property type="protein sequence ID" value="TuG1812G0400001800.01.T01"/>
    <property type="gene ID" value="TuG1812G0400001800.01"/>
</dbReference>
<feature type="region of interest" description="Disordered" evidence="1">
    <location>
        <begin position="1"/>
        <end position="45"/>
    </location>
</feature>